<keyword evidence="3" id="KW-1185">Reference proteome</keyword>
<feature type="region of interest" description="Disordered" evidence="1">
    <location>
        <begin position="59"/>
        <end position="78"/>
    </location>
</feature>
<protein>
    <submittedName>
        <fullName evidence="2">3-isopropylmalate dehydratase small subunit</fullName>
    </submittedName>
</protein>
<proteinExistence type="predicted"/>
<sequence>MGITWSVSEGLDDWRQQTSGGATKAGGGGGGGGDVDVDCFVHQVRSGKLKFPVNIDEMRGASSQGNQPNAEFSTSAAC</sequence>
<feature type="compositionally biased region" description="Polar residues" evidence="1">
    <location>
        <begin position="61"/>
        <end position="78"/>
    </location>
</feature>
<evidence type="ECO:0000256" key="1">
    <source>
        <dbReference type="SAM" id="MobiDB-lite"/>
    </source>
</evidence>
<comment type="caution">
    <text evidence="2">The sequence shown here is derived from an EMBL/GenBank/DDBJ whole genome shotgun (WGS) entry which is preliminary data.</text>
</comment>
<accession>A0ABR3KV92</accession>
<evidence type="ECO:0000313" key="2">
    <source>
        <dbReference type="EMBL" id="KAL1244517.1"/>
    </source>
</evidence>
<reference evidence="2 3" key="1">
    <citation type="submission" date="2024-07" db="EMBL/GenBank/DDBJ databases">
        <title>Enhanced genomic and transcriptomic resources for Trichinella pseudospiralis and T. spiralis underpin the discovery of pronounced molecular differences between stages and species.</title>
        <authorList>
            <person name="Pasi K.K."/>
            <person name="La Rosa G."/>
            <person name="Gomez-Morales M.A."/>
            <person name="Tosini F."/>
            <person name="Sumanam S."/>
            <person name="Young N.D."/>
            <person name="Chang B.C."/>
            <person name="Robin G.B."/>
        </authorList>
    </citation>
    <scope>NUCLEOTIDE SEQUENCE [LARGE SCALE GENOMIC DNA]</scope>
    <source>
        <strain evidence="2">ISS534</strain>
    </source>
</reference>
<dbReference type="Proteomes" id="UP001558632">
    <property type="component" value="Unassembled WGS sequence"/>
</dbReference>
<evidence type="ECO:0000313" key="3">
    <source>
        <dbReference type="Proteomes" id="UP001558632"/>
    </source>
</evidence>
<organism evidence="2 3">
    <name type="scientific">Trichinella spiralis</name>
    <name type="common">Trichina worm</name>
    <dbReference type="NCBI Taxonomy" id="6334"/>
    <lineage>
        <taxon>Eukaryota</taxon>
        <taxon>Metazoa</taxon>
        <taxon>Ecdysozoa</taxon>
        <taxon>Nematoda</taxon>
        <taxon>Enoplea</taxon>
        <taxon>Dorylaimia</taxon>
        <taxon>Trichinellida</taxon>
        <taxon>Trichinellidae</taxon>
        <taxon>Trichinella</taxon>
    </lineage>
</organism>
<gene>
    <name evidence="2" type="ORF">TSPI_06015</name>
</gene>
<dbReference type="EMBL" id="JBEUSY010000132">
    <property type="protein sequence ID" value="KAL1244517.1"/>
    <property type="molecule type" value="Genomic_DNA"/>
</dbReference>
<feature type="region of interest" description="Disordered" evidence="1">
    <location>
        <begin position="1"/>
        <end position="32"/>
    </location>
</feature>
<name>A0ABR3KV92_TRISP</name>
<feature type="compositionally biased region" description="Gly residues" evidence="1">
    <location>
        <begin position="23"/>
        <end position="32"/>
    </location>
</feature>